<feature type="coiled-coil region" evidence="1">
    <location>
        <begin position="520"/>
        <end position="718"/>
    </location>
</feature>
<feature type="compositionally biased region" description="Basic and acidic residues" evidence="2">
    <location>
        <begin position="67"/>
        <end position="127"/>
    </location>
</feature>
<keyword evidence="5" id="KW-1185">Reference proteome</keyword>
<dbReference type="SUPFAM" id="SSF57997">
    <property type="entry name" value="Tropomyosin"/>
    <property type="match status" value="1"/>
</dbReference>
<dbReference type="Proteomes" id="UP000425411">
    <property type="component" value="Chromosome"/>
</dbReference>
<feature type="chain" id="PRO_5042972678" evidence="3">
    <location>
        <begin position="30"/>
        <end position="846"/>
    </location>
</feature>
<feature type="region of interest" description="Disordered" evidence="2">
    <location>
        <begin position="223"/>
        <end position="258"/>
    </location>
</feature>
<dbReference type="AlphaFoldDB" id="A0AAP9HC18"/>
<feature type="compositionally biased region" description="Basic and acidic residues" evidence="2">
    <location>
        <begin position="44"/>
        <end position="60"/>
    </location>
</feature>
<organism evidence="4 5">
    <name type="scientific">Gemella morbillorum</name>
    <dbReference type="NCBI Taxonomy" id="29391"/>
    <lineage>
        <taxon>Bacteria</taxon>
        <taxon>Bacillati</taxon>
        <taxon>Bacillota</taxon>
        <taxon>Bacilli</taxon>
        <taxon>Bacillales</taxon>
        <taxon>Gemellaceae</taxon>
        <taxon>Gemella</taxon>
    </lineage>
</organism>
<evidence type="ECO:0000256" key="1">
    <source>
        <dbReference type="SAM" id="Coils"/>
    </source>
</evidence>
<dbReference type="EMBL" id="CP046314">
    <property type="protein sequence ID" value="QGS08945.1"/>
    <property type="molecule type" value="Genomic_DNA"/>
</dbReference>
<keyword evidence="3" id="KW-0732">Signal</keyword>
<evidence type="ECO:0000313" key="5">
    <source>
        <dbReference type="Proteomes" id="UP000425411"/>
    </source>
</evidence>
<evidence type="ECO:0000256" key="2">
    <source>
        <dbReference type="SAM" id="MobiDB-lite"/>
    </source>
</evidence>
<proteinExistence type="predicted"/>
<feature type="signal peptide" evidence="3">
    <location>
        <begin position="1"/>
        <end position="29"/>
    </location>
</feature>
<dbReference type="Gene3D" id="1.10.287.1490">
    <property type="match status" value="1"/>
</dbReference>
<reference evidence="4 5" key="1">
    <citation type="submission" date="2019-11" db="EMBL/GenBank/DDBJ databases">
        <title>FDA dAtabase for Regulatory Grade micrObial Sequences (FDA-ARGOS): Supporting development and validation of Infectious Disease Dx tests.</title>
        <authorList>
            <person name="Turner S."/>
            <person name="Byrd R."/>
            <person name="Tallon L."/>
            <person name="Sadzewicz L."/>
            <person name="Vavikolanu K."/>
            <person name="Mehta A."/>
            <person name="Aluvathingal J."/>
            <person name="Nadendla S."/>
            <person name="Myers T."/>
            <person name="Yan Y."/>
            <person name="Sichtig H."/>
        </authorList>
    </citation>
    <scope>NUCLEOTIDE SEQUENCE [LARGE SCALE GENOMIC DNA]</scope>
    <source>
        <strain evidence="4 5">FDAARGOS_741</strain>
    </source>
</reference>
<feature type="compositionally biased region" description="Basic and acidic residues" evidence="2">
    <location>
        <begin position="142"/>
        <end position="152"/>
    </location>
</feature>
<feature type="compositionally biased region" description="Basic and acidic residues" evidence="2">
    <location>
        <begin position="239"/>
        <end position="258"/>
    </location>
</feature>
<dbReference type="RefSeq" id="WP_004633332.1">
    <property type="nucleotide sequence ID" value="NZ_CP046314.1"/>
</dbReference>
<feature type="region of interest" description="Disordered" evidence="2">
    <location>
        <begin position="29"/>
        <end position="127"/>
    </location>
</feature>
<evidence type="ECO:0000313" key="4">
    <source>
        <dbReference type="EMBL" id="QGS08945.1"/>
    </source>
</evidence>
<gene>
    <name evidence="4" type="ORF">FOC49_03110</name>
</gene>
<protein>
    <submittedName>
        <fullName evidence="4">SEC10/PgrA surface exclusion domain-containing protein</fullName>
    </submittedName>
</protein>
<feature type="region of interest" description="Disordered" evidence="2">
    <location>
        <begin position="789"/>
        <end position="814"/>
    </location>
</feature>
<feature type="region of interest" description="Disordered" evidence="2">
    <location>
        <begin position="142"/>
        <end position="161"/>
    </location>
</feature>
<name>A0AAP9HC18_9BACL</name>
<dbReference type="NCBIfam" id="TIGR04320">
    <property type="entry name" value="Surf_Exclu_PgrA"/>
    <property type="match status" value="1"/>
</dbReference>
<keyword evidence="1" id="KW-0175">Coiled coil</keyword>
<feature type="compositionally biased region" description="Polar residues" evidence="2">
    <location>
        <begin position="789"/>
        <end position="812"/>
    </location>
</feature>
<dbReference type="InterPro" id="IPR027607">
    <property type="entry name" value="Surf_Exclu_SEC10/PgrA"/>
</dbReference>
<sequence length="846" mass="95520">MRKKLKQTITIGTVLAGSVLLVNVPEAKANETTESTSTTPDSELIIKTKEGKTTEKDVEVAKVQSDTAKERTDALTETVAEKTDKVKSAEEKVSKVESTKKASESVTPEKIKELESETTKTTTEKAAKEKELVNKQEDLKAKQADLNTEKQGLETAKTSIQDKKAKADELRGKIKELAPSLKELEDKKAEKVELEKKVKDLTKAQEEKTDALKVAKEKDKTISDEKVKATADMNQQKEVLAKAKTDEQTAKEKETEAKTNLESNSRLFKYALKEAKLAPEFVEGYKKYRRNEITLEELKAIELEVLEKYKKENYFFEDDKNGDETVDVNNLSEKDKEEFSQYFVYLLNQVRAQFGLEPRRVNKNTQKLADDIAKYSRTSNYQEMGHDKESIKKAAKEHGLQEGQFYENLTTTSEMVNEQGSIRTKREIFHDIRNSIFDFFYEGNLNGHYRHAKSLLENDPTTAVNFSYKELINDEGDKVYHLRFHVISVALSTVRDKATAEARFGKTSKDNLEPLKVPSQAELQQAYDKAKTEAEAKAEQVKVEQAKYDALVNKVKSYDNVVPSSPQAQAELDAVNTELDKAQQELKAVVDTIKTLEDKKAIADEKVRQLQGQLNTLTNEIKALEDNLVAKEQAVRNAEAKVEEAKTEIANLTSDIQSLTDKLANLEREHTSALELRAKYDKIEKDLEIAKEELALAKEELDLEKEKLKDANTKAKLAYDKYIAIKKQHELEKLTYAVTKDTPVLEKLEFNFEIPKDAPVLEKPEFHFEIPKDAPVLEKPEFNIKSLNKPTKPLNSTNSTTIVEKETSNTQKGAILPKAGEKSNSSVAVGLMVLVASLVLNRRKAK</sequence>
<accession>A0AAP9HC18</accession>
<evidence type="ECO:0000256" key="3">
    <source>
        <dbReference type="SAM" id="SignalP"/>
    </source>
</evidence>